<accession>A0A9D1V5W5</accession>
<dbReference type="Pfam" id="PF12821">
    <property type="entry name" value="ThrE_2"/>
    <property type="match status" value="1"/>
</dbReference>
<comment type="similarity">
    <text evidence="7">Belongs to the ThrE exporter (TC 2.A.79) family.</text>
</comment>
<evidence type="ECO:0000256" key="8">
    <source>
        <dbReference type="SAM" id="Phobius"/>
    </source>
</evidence>
<evidence type="ECO:0000313" key="11">
    <source>
        <dbReference type="Proteomes" id="UP000824193"/>
    </source>
</evidence>
<reference evidence="10" key="2">
    <citation type="submission" date="2021-04" db="EMBL/GenBank/DDBJ databases">
        <authorList>
            <person name="Gilroy R."/>
        </authorList>
    </citation>
    <scope>NUCLEOTIDE SEQUENCE</scope>
    <source>
        <strain evidence="10">2239</strain>
    </source>
</reference>
<feature type="transmembrane region" description="Helical" evidence="8">
    <location>
        <begin position="39"/>
        <end position="68"/>
    </location>
</feature>
<feature type="transmembrane region" description="Helical" evidence="8">
    <location>
        <begin position="80"/>
        <end position="102"/>
    </location>
</feature>
<protein>
    <submittedName>
        <fullName evidence="10">Threonine/serine exporter family protein</fullName>
    </submittedName>
</protein>
<evidence type="ECO:0000256" key="2">
    <source>
        <dbReference type="ARBA" id="ARBA00022475"/>
    </source>
</evidence>
<dbReference type="PANTHER" id="PTHR34390">
    <property type="entry name" value="UPF0442 PROTEIN YJJB-RELATED"/>
    <property type="match status" value="1"/>
</dbReference>
<keyword evidence="4 8" id="KW-0812">Transmembrane</keyword>
<evidence type="ECO:0000313" key="10">
    <source>
        <dbReference type="EMBL" id="HIX06513.1"/>
    </source>
</evidence>
<evidence type="ECO:0000256" key="7">
    <source>
        <dbReference type="ARBA" id="ARBA00034125"/>
    </source>
</evidence>
<evidence type="ECO:0000256" key="4">
    <source>
        <dbReference type="ARBA" id="ARBA00022692"/>
    </source>
</evidence>
<organism evidence="10 11">
    <name type="scientific">Candidatus Allofournierella pullicola</name>
    <dbReference type="NCBI Taxonomy" id="2838596"/>
    <lineage>
        <taxon>Bacteria</taxon>
        <taxon>Bacillati</taxon>
        <taxon>Bacillota</taxon>
        <taxon>Clostridia</taxon>
        <taxon>Eubacteriales</taxon>
        <taxon>Oscillospiraceae</taxon>
        <taxon>Allofournierella</taxon>
    </lineage>
</organism>
<dbReference type="AlphaFoldDB" id="A0A9D1V5W5"/>
<keyword evidence="6 8" id="KW-0472">Membrane</keyword>
<evidence type="ECO:0000256" key="1">
    <source>
        <dbReference type="ARBA" id="ARBA00004651"/>
    </source>
</evidence>
<dbReference type="InterPro" id="IPR024528">
    <property type="entry name" value="ThrE_2"/>
</dbReference>
<comment type="subcellular location">
    <subcellularLocation>
        <location evidence="1">Cell membrane</location>
        <topology evidence="1">Multi-pass membrane protein</topology>
    </subcellularLocation>
</comment>
<dbReference type="Proteomes" id="UP000824193">
    <property type="component" value="Unassembled WGS sequence"/>
</dbReference>
<keyword evidence="3" id="KW-0997">Cell inner membrane</keyword>
<proteinExistence type="inferred from homology"/>
<dbReference type="GO" id="GO:0015744">
    <property type="term" value="P:succinate transport"/>
    <property type="evidence" value="ECO:0007669"/>
    <property type="project" value="TreeGrafter"/>
</dbReference>
<feature type="domain" description="Threonine/Serine exporter ThrE" evidence="9">
    <location>
        <begin position="10"/>
        <end position="132"/>
    </location>
</feature>
<evidence type="ECO:0000259" key="9">
    <source>
        <dbReference type="Pfam" id="PF12821"/>
    </source>
</evidence>
<keyword evidence="5 8" id="KW-1133">Transmembrane helix</keyword>
<feature type="transmembrane region" description="Helical" evidence="8">
    <location>
        <begin position="122"/>
        <end position="142"/>
    </location>
</feature>
<dbReference type="InterPro" id="IPR050539">
    <property type="entry name" value="ThrE_Dicarb/AminoAcid_Exp"/>
</dbReference>
<name>A0A9D1V5W5_9FIRM</name>
<reference evidence="10" key="1">
    <citation type="journal article" date="2021" name="PeerJ">
        <title>Extensive microbial diversity within the chicken gut microbiome revealed by metagenomics and culture.</title>
        <authorList>
            <person name="Gilroy R."/>
            <person name="Ravi A."/>
            <person name="Getino M."/>
            <person name="Pursley I."/>
            <person name="Horton D.L."/>
            <person name="Alikhan N.F."/>
            <person name="Baker D."/>
            <person name="Gharbi K."/>
            <person name="Hall N."/>
            <person name="Watson M."/>
            <person name="Adriaenssens E.M."/>
            <person name="Foster-Nyarko E."/>
            <person name="Jarju S."/>
            <person name="Secka A."/>
            <person name="Antonio M."/>
            <person name="Oren A."/>
            <person name="Chaudhuri R.R."/>
            <person name="La Ragione R."/>
            <person name="Hildebrand F."/>
            <person name="Pallen M.J."/>
        </authorList>
    </citation>
    <scope>NUCLEOTIDE SEQUENCE</scope>
    <source>
        <strain evidence="10">2239</strain>
    </source>
</reference>
<evidence type="ECO:0000256" key="6">
    <source>
        <dbReference type="ARBA" id="ARBA00023136"/>
    </source>
</evidence>
<dbReference type="GO" id="GO:0005886">
    <property type="term" value="C:plasma membrane"/>
    <property type="evidence" value="ECO:0007669"/>
    <property type="project" value="UniProtKB-SubCell"/>
</dbReference>
<evidence type="ECO:0000256" key="5">
    <source>
        <dbReference type="ARBA" id="ARBA00022989"/>
    </source>
</evidence>
<gene>
    <name evidence="10" type="ORF">H9865_10540</name>
</gene>
<feature type="transmembrane region" description="Helical" evidence="8">
    <location>
        <begin position="7"/>
        <end position="27"/>
    </location>
</feature>
<dbReference type="EMBL" id="DXFW01000037">
    <property type="protein sequence ID" value="HIX06513.1"/>
    <property type="molecule type" value="Genomic_DNA"/>
</dbReference>
<sequence length="151" mass="16019">MTAWRFCSEVFFAGLGTMAFSLIFHVPSRYYPRCGLTGAAGWLVFIALKGPVGTLTATFAATLAVVLISRFSSVQLRCPVTIFLISGIFPLVPGLGIYQTAYALVEGDLTGAGLTGFETAKLAAAMVLAILVGFEVPAGWFARMAAPFRGR</sequence>
<comment type="caution">
    <text evidence="10">The sequence shown here is derived from an EMBL/GenBank/DDBJ whole genome shotgun (WGS) entry which is preliminary data.</text>
</comment>
<evidence type="ECO:0000256" key="3">
    <source>
        <dbReference type="ARBA" id="ARBA00022519"/>
    </source>
</evidence>
<keyword evidence="2" id="KW-1003">Cell membrane</keyword>
<dbReference type="PANTHER" id="PTHR34390:SF1">
    <property type="entry name" value="SUCCINATE TRANSPORTER SUBUNIT YJJB-RELATED"/>
    <property type="match status" value="1"/>
</dbReference>